<name>B4CYW1_9BACT</name>
<dbReference type="InParanoid" id="B4CYW1"/>
<comment type="caution">
    <text evidence="1">The sequence shown here is derived from an EMBL/GenBank/DDBJ whole genome shotgun (WGS) entry which is preliminary data.</text>
</comment>
<dbReference type="RefSeq" id="WP_006979175.1">
    <property type="nucleotide sequence ID" value="NZ_ABVL01000004.1"/>
</dbReference>
<proteinExistence type="predicted"/>
<evidence type="ECO:0000313" key="1">
    <source>
        <dbReference type="EMBL" id="EDY20652.1"/>
    </source>
</evidence>
<sequence length="88" mass="10098">MAVEKDLVHSRSDENFRKGACHAAQWFLQTCRMLADEGRTASEIADRLSAMRDVLADWRSQTGEMPDGNPWDWSFKDLASVIKEREEP</sequence>
<keyword evidence="2" id="KW-1185">Reference proteome</keyword>
<dbReference type="AlphaFoldDB" id="B4CYW1"/>
<accession>B4CYW1</accession>
<gene>
    <name evidence="1" type="ORF">CfE428DRAFT_1849</name>
</gene>
<protein>
    <submittedName>
        <fullName evidence="1">Uncharacterized protein</fullName>
    </submittedName>
</protein>
<reference evidence="1 2" key="1">
    <citation type="journal article" date="2011" name="J. Bacteriol.">
        <title>Genome sequence of Chthoniobacter flavus Ellin428, an aerobic heterotrophic soil bacterium.</title>
        <authorList>
            <person name="Kant R."/>
            <person name="van Passel M.W."/>
            <person name="Palva A."/>
            <person name="Lucas S."/>
            <person name="Lapidus A."/>
            <person name="Glavina Del Rio T."/>
            <person name="Dalin E."/>
            <person name="Tice H."/>
            <person name="Bruce D."/>
            <person name="Goodwin L."/>
            <person name="Pitluck S."/>
            <person name="Larimer F.W."/>
            <person name="Land M.L."/>
            <person name="Hauser L."/>
            <person name="Sangwan P."/>
            <person name="de Vos W.M."/>
            <person name="Janssen P.H."/>
            <person name="Smidt H."/>
        </authorList>
    </citation>
    <scope>NUCLEOTIDE SEQUENCE [LARGE SCALE GENOMIC DNA]</scope>
    <source>
        <strain evidence="1 2">Ellin428</strain>
    </source>
</reference>
<evidence type="ECO:0000313" key="2">
    <source>
        <dbReference type="Proteomes" id="UP000005824"/>
    </source>
</evidence>
<dbReference type="EMBL" id="ABVL01000004">
    <property type="protein sequence ID" value="EDY20652.1"/>
    <property type="molecule type" value="Genomic_DNA"/>
</dbReference>
<organism evidence="1 2">
    <name type="scientific">Chthoniobacter flavus Ellin428</name>
    <dbReference type="NCBI Taxonomy" id="497964"/>
    <lineage>
        <taxon>Bacteria</taxon>
        <taxon>Pseudomonadati</taxon>
        <taxon>Verrucomicrobiota</taxon>
        <taxon>Spartobacteria</taxon>
        <taxon>Chthoniobacterales</taxon>
        <taxon>Chthoniobacteraceae</taxon>
        <taxon>Chthoniobacter</taxon>
    </lineage>
</organism>
<dbReference type="Proteomes" id="UP000005824">
    <property type="component" value="Unassembled WGS sequence"/>
</dbReference>